<dbReference type="Proteomes" id="UP000321518">
    <property type="component" value="Unassembled WGS sequence"/>
</dbReference>
<comment type="caution">
    <text evidence="3">The sequence shown here is derived from an EMBL/GenBank/DDBJ whole genome shotgun (WGS) entry which is preliminary data.</text>
</comment>
<reference evidence="3 4" key="1">
    <citation type="submission" date="2019-07" db="EMBL/GenBank/DDBJ databases">
        <title>Rhodotorula toruloides NBRC10032 genome sequencing.</title>
        <authorList>
            <person name="Shida Y."/>
            <person name="Takaku H."/>
            <person name="Ogasawara W."/>
            <person name="Mori K."/>
        </authorList>
    </citation>
    <scope>NUCLEOTIDE SEQUENCE [LARGE SCALE GENOMIC DNA]</scope>
    <source>
        <strain evidence="3 4">NBRC10032</strain>
    </source>
</reference>
<sequence>MMDTAWVPTARHVVYSLLAASATVLLALATTLLAYELRWTVGYNNPVLALLACSILTLAHCAWFLRPVATYASAKRRCLASLQLELVSFAGFTLFTLACVSRLHASTLGLLSSCGVHFICSALQGCLSLGWLSFLFLALLFSLLLTCAIYHRRRNPHETIFREPFVAYDWAMYSRRSAGGGILGSNPDLAEKAPTATPLTDLVRLPADQGLPSFTSSALARSFCLLIPLRMHLPDRDYRLEVPGLSGVFGCICVEGNPLEVHNVEDGKKSTIGHVESSDNVERTSRAMRFPTQVLCPIKRLMDLLTFVAQNKLRPFLFRGFETRINRRRLATTRTSFCFKVGGLGRPGQRTLEVHKKKAKLTHQIDYGVTLLHTKTPYLAANFVDKPEEPFSALCFRYGSKEERCSPSFAFSADTDNSPPPNIARKLAKKRAKLEMLKIDKEIAKVQYEILLLEDGDYDGAEEPKQKRVKLENGAGSEGKASSKKKGEVRRKVPVIHIS</sequence>
<evidence type="ECO:0000256" key="1">
    <source>
        <dbReference type="SAM" id="MobiDB-lite"/>
    </source>
</evidence>
<keyword evidence="2" id="KW-0472">Membrane</keyword>
<feature type="transmembrane region" description="Helical" evidence="2">
    <location>
        <begin position="86"/>
        <end position="105"/>
    </location>
</feature>
<keyword evidence="2" id="KW-1133">Transmembrane helix</keyword>
<gene>
    <name evidence="3" type="ORF">Rt10032_c16g5731</name>
</gene>
<feature type="compositionally biased region" description="Basic and acidic residues" evidence="1">
    <location>
        <begin position="462"/>
        <end position="471"/>
    </location>
</feature>
<feature type="transmembrane region" description="Helical" evidence="2">
    <location>
        <begin position="12"/>
        <end position="35"/>
    </location>
</feature>
<dbReference type="AlphaFoldDB" id="A0A511KQB6"/>
<proteinExistence type="predicted"/>
<name>A0A511KQB6_RHOTO</name>
<protein>
    <submittedName>
        <fullName evidence="3">Uncharacterized protein</fullName>
    </submittedName>
</protein>
<organism evidence="3 4">
    <name type="scientific">Rhodotorula toruloides</name>
    <name type="common">Yeast</name>
    <name type="synonym">Rhodosporidium toruloides</name>
    <dbReference type="NCBI Taxonomy" id="5286"/>
    <lineage>
        <taxon>Eukaryota</taxon>
        <taxon>Fungi</taxon>
        <taxon>Dikarya</taxon>
        <taxon>Basidiomycota</taxon>
        <taxon>Pucciniomycotina</taxon>
        <taxon>Microbotryomycetes</taxon>
        <taxon>Sporidiobolales</taxon>
        <taxon>Sporidiobolaceae</taxon>
        <taxon>Rhodotorula</taxon>
    </lineage>
</organism>
<feature type="region of interest" description="Disordered" evidence="1">
    <location>
        <begin position="460"/>
        <end position="499"/>
    </location>
</feature>
<evidence type="ECO:0000313" key="4">
    <source>
        <dbReference type="Proteomes" id="UP000321518"/>
    </source>
</evidence>
<dbReference type="OrthoDB" id="2529740at2759"/>
<feature type="compositionally biased region" description="Basic residues" evidence="1">
    <location>
        <begin position="482"/>
        <end position="499"/>
    </location>
</feature>
<dbReference type="EMBL" id="BJWK01000016">
    <property type="protein sequence ID" value="GEM11714.1"/>
    <property type="molecule type" value="Genomic_DNA"/>
</dbReference>
<evidence type="ECO:0000256" key="2">
    <source>
        <dbReference type="SAM" id="Phobius"/>
    </source>
</evidence>
<accession>A0A511KQB6</accession>
<feature type="transmembrane region" description="Helical" evidence="2">
    <location>
        <begin position="47"/>
        <end position="65"/>
    </location>
</feature>
<feature type="transmembrane region" description="Helical" evidence="2">
    <location>
        <begin position="131"/>
        <end position="150"/>
    </location>
</feature>
<keyword evidence="2" id="KW-0812">Transmembrane</keyword>
<evidence type="ECO:0000313" key="3">
    <source>
        <dbReference type="EMBL" id="GEM11714.1"/>
    </source>
</evidence>